<protein>
    <submittedName>
        <fullName evidence="1">Head completion/stabilization protein</fullName>
    </submittedName>
</protein>
<dbReference type="Pfam" id="PF05926">
    <property type="entry name" value="Phage_GPL"/>
    <property type="match status" value="1"/>
</dbReference>
<evidence type="ECO:0000313" key="1">
    <source>
        <dbReference type="EMBL" id="EMJ5132497.1"/>
    </source>
</evidence>
<sequence length="158" mass="18083">MDFVAPESPQEKAVTLTSGNFWPAINTAEFREQMRIDGTVTQKRLLPALKNALIETHRILFQWQQQEQRLGYTTLDSIPAQTIQEGDLRESELVYLHRRAVFCLAKASLTERYRDIDTTPNGSKKADALDPTIDDLQRDATWAMQRIQGTTHNIVELI</sequence>
<reference evidence="1" key="1">
    <citation type="submission" date="2024-02" db="EMBL/GenBank/DDBJ databases">
        <authorList>
            <consortium name="Clinical and Environmental Microbiology Branch: Whole genome sequencing antimicrobial resistance pathogens in the healthcare setting"/>
        </authorList>
    </citation>
    <scope>NUCLEOTIDE SEQUENCE</scope>
    <source>
        <strain evidence="1">2021GO-0154</strain>
    </source>
</reference>
<proteinExistence type="predicted"/>
<accession>A0AAI9D892</accession>
<dbReference type="AlphaFoldDB" id="A0AAI9D892"/>
<organism evidence="1">
    <name type="scientific">Providencia stuartii</name>
    <dbReference type="NCBI Taxonomy" id="588"/>
    <lineage>
        <taxon>Bacteria</taxon>
        <taxon>Pseudomonadati</taxon>
        <taxon>Pseudomonadota</taxon>
        <taxon>Gammaproteobacteria</taxon>
        <taxon>Enterobacterales</taxon>
        <taxon>Morganellaceae</taxon>
        <taxon>Providencia</taxon>
    </lineage>
</organism>
<dbReference type="InterPro" id="IPR009225">
    <property type="entry name" value="Phage_head_completion_GpL"/>
</dbReference>
<name>A0AAI9D892_PROST</name>
<comment type="caution">
    <text evidence="1">The sequence shown here is derived from an EMBL/GenBank/DDBJ whole genome shotgun (WGS) entry which is preliminary data.</text>
</comment>
<gene>
    <name evidence="1" type="ORF">RG298_000161</name>
</gene>
<dbReference type="EMBL" id="ABMABF030000001">
    <property type="protein sequence ID" value="EMJ5132497.1"/>
    <property type="molecule type" value="Genomic_DNA"/>
</dbReference>